<dbReference type="AlphaFoldDB" id="A0A1G9UG76"/>
<proteinExistence type="predicted"/>
<feature type="domain" description="DUF8186" evidence="2">
    <location>
        <begin position="110"/>
        <end position="326"/>
    </location>
</feature>
<evidence type="ECO:0000259" key="2">
    <source>
        <dbReference type="Pfam" id="PF26589"/>
    </source>
</evidence>
<dbReference type="Proteomes" id="UP000199370">
    <property type="component" value="Unassembled WGS sequence"/>
</dbReference>
<gene>
    <name evidence="5" type="ORF">SAMN05192554_104106</name>
</gene>
<keyword evidence="1" id="KW-0812">Transmembrane</keyword>
<dbReference type="PROSITE" id="PS00018">
    <property type="entry name" value="EF_HAND_1"/>
    <property type="match status" value="1"/>
</dbReference>
<evidence type="ECO:0000256" key="1">
    <source>
        <dbReference type="SAM" id="Phobius"/>
    </source>
</evidence>
<sequence>MNRSLFAMAVAALLLASSVQGAGLLAPSPADADDVAATADDVPPDPEAQYGLSRQTVALMWSHDVDDPADPSGSESFLQLANATDVSYKEPPAAASVWSENDHLDLTRSYDLQDRNRSVVPPDAASARDFQSTFSFSDGTQGGLNDHWGDGVASAVVLRDAHSTIFGVHPSTIGHVSPDERHHYVRPNGSIRSLVDYRVVVPEGQDQSLAPGYSDDTAVDIEWEFVESEIVDVTLLRDGVEVDPSNDNGDYDADTNEDGHLTVYEYQEFYGRDTSLVVRATINVTLERSVTTRQRDCTYYTPNNSTNFWDCDIDTTSRSEAVTISHRPESDPMAVRIYNLKAYPYYAEYPGRDSGVVVFQSRPWQGLSFDGTPVEVTGNWRFYTGRDTDWDTVQVRSRTGSDTRTSVALPSYVHAFPSATGATLEPSGNQSEILDVWGSTFDSPASNVASTNVNVDIAQDSYEPSYGVAIRADDISRDRLRVHGIVRGEEAYLVNLSNVDASVLGDDVDIVRDVNRSNVTVEVVPGRSNDSHTTLHIELMDNQTGDPIDLREQAPDPLRGPSVQNRSGYLAVNGERVRMDEPGVANVTLNRTGRFNVRYEPGSWLRADPAYTGDSAVVKHRSIDTLGELVDYVTQVLLYGLPLLLVLFVAKNVLRKFGRTRGRR</sequence>
<organism evidence="5 6">
    <name type="scientific">Haloarchaeobius iranensis</name>
    <dbReference type="NCBI Taxonomy" id="996166"/>
    <lineage>
        <taxon>Archaea</taxon>
        <taxon>Methanobacteriati</taxon>
        <taxon>Methanobacteriota</taxon>
        <taxon>Stenosarchaea group</taxon>
        <taxon>Halobacteria</taxon>
        <taxon>Halobacteriales</taxon>
        <taxon>Halorubellaceae</taxon>
        <taxon>Haloarchaeobius</taxon>
    </lineage>
</organism>
<keyword evidence="1" id="KW-0472">Membrane</keyword>
<dbReference type="RefSeq" id="WP_139172251.1">
    <property type="nucleotide sequence ID" value="NZ_FNIA01000004.1"/>
</dbReference>
<name>A0A1G9UG76_9EURY</name>
<evidence type="ECO:0000313" key="6">
    <source>
        <dbReference type="Proteomes" id="UP000199370"/>
    </source>
</evidence>
<dbReference type="OrthoDB" id="311765at2157"/>
<keyword evidence="1" id="KW-1133">Transmembrane helix</keyword>
<accession>A0A1G9UG76</accession>
<feature type="transmembrane region" description="Helical" evidence="1">
    <location>
        <begin position="636"/>
        <end position="654"/>
    </location>
</feature>
<keyword evidence="6" id="KW-1185">Reference proteome</keyword>
<dbReference type="STRING" id="996166.SAMN05192554_104106"/>
<dbReference type="Pfam" id="PF26590">
    <property type="entry name" value="DUF8186_M"/>
    <property type="match status" value="1"/>
</dbReference>
<dbReference type="Pfam" id="PF26591">
    <property type="entry name" value="DUF8186_C"/>
    <property type="match status" value="1"/>
</dbReference>
<dbReference type="InterPro" id="IPR058911">
    <property type="entry name" value="DUF8186_C"/>
</dbReference>
<evidence type="ECO:0000259" key="4">
    <source>
        <dbReference type="Pfam" id="PF26591"/>
    </source>
</evidence>
<dbReference type="EMBL" id="FNIA01000004">
    <property type="protein sequence ID" value="SDM58813.1"/>
    <property type="molecule type" value="Genomic_DNA"/>
</dbReference>
<dbReference type="InterPro" id="IPR058499">
    <property type="entry name" value="DUF8186"/>
</dbReference>
<feature type="domain" description="DUF8186" evidence="4">
    <location>
        <begin position="514"/>
        <end position="618"/>
    </location>
</feature>
<feature type="domain" description="DUF8186" evidence="3">
    <location>
        <begin position="342"/>
        <end position="491"/>
    </location>
</feature>
<reference evidence="5 6" key="1">
    <citation type="submission" date="2016-10" db="EMBL/GenBank/DDBJ databases">
        <authorList>
            <person name="de Groot N.N."/>
        </authorList>
    </citation>
    <scope>NUCLEOTIDE SEQUENCE [LARGE SCALE GENOMIC DNA]</scope>
    <source>
        <strain evidence="6">EB21,IBRC-M 10013,KCTC 4048</strain>
    </source>
</reference>
<protein>
    <submittedName>
        <fullName evidence="5">Uncharacterized protein</fullName>
    </submittedName>
</protein>
<evidence type="ECO:0000313" key="5">
    <source>
        <dbReference type="EMBL" id="SDM58813.1"/>
    </source>
</evidence>
<dbReference type="Pfam" id="PF26589">
    <property type="entry name" value="DUF8186"/>
    <property type="match status" value="1"/>
</dbReference>
<dbReference type="InterPro" id="IPR018247">
    <property type="entry name" value="EF_Hand_1_Ca_BS"/>
</dbReference>
<dbReference type="InterPro" id="IPR058910">
    <property type="entry name" value="DUF8186_M"/>
</dbReference>
<evidence type="ECO:0000259" key="3">
    <source>
        <dbReference type="Pfam" id="PF26590"/>
    </source>
</evidence>